<dbReference type="PANTHER" id="PTHR45753:SF6">
    <property type="entry name" value="ASPARTATE CARBAMOYLTRANSFERASE"/>
    <property type="match status" value="1"/>
</dbReference>
<feature type="binding site" evidence="7">
    <location>
        <position position="129"/>
    </location>
    <ligand>
        <name>carbamoyl phosphate</name>
        <dbReference type="ChEBI" id="CHEBI:58228"/>
    </ligand>
</feature>
<comment type="catalytic activity">
    <reaction evidence="6 7">
        <text>carbamoyl phosphate + L-aspartate = N-carbamoyl-L-aspartate + phosphate + H(+)</text>
        <dbReference type="Rhea" id="RHEA:20013"/>
        <dbReference type="ChEBI" id="CHEBI:15378"/>
        <dbReference type="ChEBI" id="CHEBI:29991"/>
        <dbReference type="ChEBI" id="CHEBI:32814"/>
        <dbReference type="ChEBI" id="CHEBI:43474"/>
        <dbReference type="ChEBI" id="CHEBI:58228"/>
        <dbReference type="EC" id="2.1.3.2"/>
    </reaction>
</comment>
<comment type="similarity">
    <text evidence="2 7">Belongs to the aspartate/ornithine carbamoyltransferase superfamily. ATCase family.</text>
</comment>
<comment type="function">
    <text evidence="5 7">Catalyzes the condensation of carbamoyl phosphate and aspartate to form carbamoyl aspartate and inorganic phosphate, the committed step in the de novo pyrimidine nucleotide biosynthesis pathway.</text>
</comment>
<evidence type="ECO:0000256" key="4">
    <source>
        <dbReference type="ARBA" id="ARBA00022975"/>
    </source>
</evidence>
<dbReference type="AlphaFoldDB" id="A0A0E3K882"/>
<evidence type="ECO:0000313" key="25">
    <source>
        <dbReference type="Proteomes" id="UP000076770"/>
    </source>
</evidence>
<evidence type="ECO:0000256" key="5">
    <source>
        <dbReference type="ARBA" id="ARBA00043884"/>
    </source>
</evidence>
<dbReference type="RefSeq" id="WP_009991143.1">
    <property type="nucleotide sequence ID" value="NZ_CP011055.2"/>
</dbReference>
<dbReference type="Gene3D" id="3.40.50.1370">
    <property type="entry name" value="Aspartate/ornithine carbamoyltransferase"/>
    <property type="match status" value="2"/>
</dbReference>
<evidence type="ECO:0000313" key="21">
    <source>
        <dbReference type="EMBL" id="SAI84164.1"/>
    </source>
</evidence>
<dbReference type="KEGG" id="ssof:SULC_1705"/>
<evidence type="ECO:0000313" key="26">
    <source>
        <dbReference type="Proteomes" id="UP000267993"/>
    </source>
</evidence>
<dbReference type="KEGG" id="ssoa:SULA_1706"/>
<dbReference type="InterPro" id="IPR006132">
    <property type="entry name" value="Asp/Orn_carbamoyltranf_P-bd"/>
</dbReference>
<keyword evidence="3 7" id="KW-0808">Transferase</keyword>
<dbReference type="HAMAP" id="MF_00001">
    <property type="entry name" value="Asp_carb_tr"/>
    <property type="match status" value="1"/>
</dbReference>
<evidence type="ECO:0000313" key="13">
    <source>
        <dbReference type="EMBL" id="AZF68432.1"/>
    </source>
</evidence>
<evidence type="ECO:0000256" key="1">
    <source>
        <dbReference type="ARBA" id="ARBA00004852"/>
    </source>
</evidence>
<evidence type="ECO:0000256" key="2">
    <source>
        <dbReference type="ARBA" id="ARBA00008896"/>
    </source>
</evidence>
<dbReference type="GeneID" id="1454892"/>
<dbReference type="EMBL" id="CP033240">
    <property type="protein sequence ID" value="AZF81509.1"/>
    <property type="molecule type" value="Genomic_DNA"/>
</dbReference>
<dbReference type="Proteomes" id="UP000278715">
    <property type="component" value="Chromosome"/>
</dbReference>
<feature type="binding site" evidence="7">
    <location>
        <position position="101"/>
    </location>
    <ligand>
        <name>carbamoyl phosphate</name>
        <dbReference type="ChEBI" id="CHEBI:58228"/>
    </ligand>
</feature>
<accession>A0A0E3K882</accession>
<evidence type="ECO:0000313" key="24">
    <source>
        <dbReference type="Proteomes" id="UP000033106"/>
    </source>
</evidence>
<dbReference type="PRINTS" id="PR00100">
    <property type="entry name" value="AOTCASE"/>
</dbReference>
<dbReference type="Pfam" id="PF02729">
    <property type="entry name" value="OTCace_N"/>
    <property type="match status" value="1"/>
</dbReference>
<sequence>MRLRHVVSSLDLTRDDYFRIFELADKFYDVKKLNYLSGKVVSLAFFEPSTRTAQSFHTAAIKLGADVIGFASEESTSIAKGENLADTIRMLNNYSNCIVMRHKFDGAALFASEISDIPIINAGDGKHEHPTQAVIDLYTVYKAFGEIDGRTFALLGDLKYARTVNSLLRALTRFKPKKVFLISPSQLKVRREILDELNYPVIETENPYDVIQEIDVLYVTRIQKERFVDEVEYEKVKESYVVDLKLVNMMKKDGIILHPLPRVTEIDRRVDKTVNAKYFYQASLAVPVRMALFYEVLGDREDD</sequence>
<dbReference type="EMBL" id="CP033239">
    <property type="protein sequence ID" value="AZF78905.1"/>
    <property type="molecule type" value="Genomic_DNA"/>
</dbReference>
<dbReference type="Proteomes" id="UP000269431">
    <property type="component" value="Chromosome"/>
</dbReference>
<dbReference type="PANTHER" id="PTHR45753">
    <property type="entry name" value="ORNITHINE CARBAMOYLTRANSFERASE, MITOCHONDRIAL"/>
    <property type="match status" value="1"/>
</dbReference>
<feature type="binding site" evidence="7">
    <location>
        <position position="260"/>
    </location>
    <ligand>
        <name>carbamoyl phosphate</name>
        <dbReference type="ChEBI" id="CHEBI:58228"/>
    </ligand>
</feature>
<evidence type="ECO:0000259" key="9">
    <source>
        <dbReference type="Pfam" id="PF02729"/>
    </source>
</evidence>
<dbReference type="UniPathway" id="UPA00070">
    <property type="reaction ID" value="UER00116"/>
</dbReference>
<evidence type="ECO:0000313" key="31">
    <source>
        <dbReference type="Proteomes" id="UP000278715"/>
    </source>
</evidence>
<comment type="pathway">
    <text evidence="1 7">Pyrimidine metabolism; UMP biosynthesis via de novo pathway; (S)-dihydroorotate from bicarbonate: step 2/3.</text>
</comment>
<feature type="domain" description="Aspartate/ornithine carbamoyltransferase carbamoyl-P binding" evidence="9">
    <location>
        <begin position="4"/>
        <end position="141"/>
    </location>
</feature>
<evidence type="ECO:0000313" key="29">
    <source>
        <dbReference type="Proteomes" id="UP000273443"/>
    </source>
</evidence>
<feature type="binding site" evidence="7">
    <location>
        <position position="162"/>
    </location>
    <ligand>
        <name>L-aspartate</name>
        <dbReference type="ChEBI" id="CHEBI:29991"/>
    </ligand>
</feature>
<comment type="subunit">
    <text evidence="7">Heterooligomer of catalytic and regulatory chains.</text>
</comment>
<evidence type="ECO:0000313" key="14">
    <source>
        <dbReference type="EMBL" id="AZF71052.1"/>
    </source>
</evidence>
<evidence type="ECO:0000313" key="30">
    <source>
        <dbReference type="Proteomes" id="UP000275843"/>
    </source>
</evidence>
<dbReference type="EC" id="2.1.3.2" evidence="7"/>
<dbReference type="KEGG" id="ssol:SULB_1707"/>
<dbReference type="Proteomes" id="UP000275843">
    <property type="component" value="Chromosome"/>
</dbReference>
<evidence type="ECO:0000313" key="19">
    <source>
        <dbReference type="EMBL" id="AZF84085.1"/>
    </source>
</evidence>
<reference evidence="10" key="5">
    <citation type="submission" date="2018-10" db="EMBL/GenBank/DDBJ databases">
        <authorList>
            <person name="McCarthy S."/>
            <person name="Gradnigo J."/>
            <person name="Johnson T."/>
            <person name="Payne S."/>
            <person name="Lipzen A."/>
            <person name="Schackwitz W."/>
            <person name="Martin J."/>
            <person name="Moriyama E."/>
            <person name="Blum P."/>
        </authorList>
    </citation>
    <scope>NUCLEOTIDE SEQUENCE</scope>
    <source>
        <strain evidence="10">SARC-B</strain>
        <strain evidence="11">SARC-C</strain>
        <strain evidence="12">SULA</strain>
    </source>
</reference>
<feature type="binding site" evidence="7">
    <location>
        <position position="132"/>
    </location>
    <ligand>
        <name>carbamoyl phosphate</name>
        <dbReference type="ChEBI" id="CHEBI:58228"/>
    </ligand>
</feature>
<evidence type="ECO:0000313" key="23">
    <source>
        <dbReference type="Proteomes" id="UP000033085"/>
    </source>
</evidence>
<dbReference type="GeneID" id="44129616"/>
<dbReference type="EMBL" id="LT549890">
    <property type="protein sequence ID" value="SAI84164.1"/>
    <property type="molecule type" value="Genomic_DNA"/>
</dbReference>
<reference evidence="26 27" key="4">
    <citation type="journal article" date="2018" name="Proc. Natl. Acad. Sci. U.S.A.">
        <title>Nonmutational mechanism of inheritance in the Archaeon Sulfolobus solfataricus.</title>
        <authorList>
            <person name="Payne S."/>
            <person name="McCarthy S."/>
            <person name="Johnson T."/>
            <person name="North E."/>
            <person name="Blum P."/>
        </authorList>
    </citation>
    <scope>NUCLEOTIDE SEQUENCE [LARGE SCALE GENOMIC DNA]</scope>
    <source>
        <strain evidence="14 26">SARC-H</strain>
        <strain evidence="15 30">SARC-I</strain>
        <strain evidence="17 31">SARC-N</strain>
        <strain evidence="18 32">SARC-O</strain>
        <strain evidence="19 27">SUL120</strain>
        <strain evidence="13 28">SULG</strain>
        <strain evidence="16 29">SULM</strain>
    </source>
</reference>
<feature type="binding site" evidence="7">
    <location>
        <position position="261"/>
    </location>
    <ligand>
        <name>carbamoyl phosphate</name>
        <dbReference type="ChEBI" id="CHEBI:58228"/>
    </ligand>
</feature>
<dbReference type="InterPro" id="IPR006130">
    <property type="entry name" value="Asp/Orn_carbamoylTrfase"/>
</dbReference>
<feature type="domain" description="Aspartate/ornithine carbamoyltransferase Asp/Orn-binding" evidence="8">
    <location>
        <begin position="149"/>
        <end position="294"/>
    </location>
</feature>
<dbReference type="Pfam" id="PF00185">
    <property type="entry name" value="OTCace"/>
    <property type="match status" value="1"/>
</dbReference>
<dbReference type="Proteomes" id="UP000033106">
    <property type="component" value="Chromosome"/>
</dbReference>
<feature type="binding site" evidence="7">
    <location>
        <position position="80"/>
    </location>
    <ligand>
        <name>L-aspartate</name>
        <dbReference type="ChEBI" id="CHEBI:29991"/>
    </ligand>
</feature>
<dbReference type="NCBIfam" id="NF002032">
    <property type="entry name" value="PRK00856.1"/>
    <property type="match status" value="1"/>
</dbReference>
<evidence type="ECO:0000313" key="28">
    <source>
        <dbReference type="Proteomes" id="UP000273194"/>
    </source>
</evidence>
<evidence type="ECO:0000313" key="10">
    <source>
        <dbReference type="EMBL" id="AKA73955.1"/>
    </source>
</evidence>
<dbReference type="EMBL" id="CP033235">
    <property type="protein sequence ID" value="AZF68432.1"/>
    <property type="molecule type" value="Genomic_DNA"/>
</dbReference>
<dbReference type="Proteomes" id="UP000282269">
    <property type="component" value="Chromosome"/>
</dbReference>
<reference evidence="25" key="3">
    <citation type="submission" date="2016-04" db="EMBL/GenBank/DDBJ databases">
        <authorList>
            <person name="Shah S.A."/>
            <person name="Garrett R.A."/>
        </authorList>
    </citation>
    <scope>NUCLEOTIDE SEQUENCE [LARGE SCALE GENOMIC DNA]</scope>
    <source>
        <strain evidence="25">ATCC 35091 / DSM 1616 / JCM 8930 / NBRC 15331 / P1</strain>
    </source>
</reference>
<dbReference type="EMBL" id="CP011057">
    <property type="protein sequence ID" value="AKA79346.1"/>
    <property type="molecule type" value="Genomic_DNA"/>
</dbReference>
<dbReference type="Proteomes" id="UP000076770">
    <property type="component" value="Chromosome i"/>
</dbReference>
<dbReference type="Proteomes" id="UP000033057">
    <property type="component" value="Chromosome"/>
</dbReference>
<evidence type="ECO:0000256" key="7">
    <source>
        <dbReference type="HAMAP-Rule" id="MF_00001"/>
    </source>
</evidence>
<organism evidence="10 23">
    <name type="scientific">Saccharolobus solfataricus</name>
    <name type="common">Sulfolobus solfataricus</name>
    <dbReference type="NCBI Taxonomy" id="2287"/>
    <lineage>
        <taxon>Archaea</taxon>
        <taxon>Thermoproteota</taxon>
        <taxon>Thermoprotei</taxon>
        <taxon>Sulfolobales</taxon>
        <taxon>Sulfolobaceae</taxon>
        <taxon>Saccharolobus</taxon>
    </lineage>
</organism>
<evidence type="ECO:0000313" key="33">
    <source>
        <dbReference type="Proteomes" id="UP000594632"/>
    </source>
</evidence>
<reference evidence="22 23" key="1">
    <citation type="journal article" date="2015" name="Genome Announc.">
        <title>Complete Genome Sequence of Sulfolobus solfataricus Strain 98/2 and Evolved Derivatives.</title>
        <authorList>
            <person name="McCarthy S."/>
            <person name="Gradnigo J."/>
            <person name="Johnson T."/>
            <person name="Payne S."/>
            <person name="Lipzen A."/>
            <person name="Martin J."/>
            <person name="Schackwitz W."/>
            <person name="Moriyama E."/>
            <person name="Blum P."/>
        </authorList>
    </citation>
    <scope>NUCLEOTIDE SEQUENCE [LARGE SCALE GENOMIC DNA]</scope>
    <source>
        <strain evidence="22">98/2 SULC</strain>
        <strain evidence="10">SARC-B</strain>
        <strain evidence="11">SARC-C</strain>
        <strain evidence="12 24">SULA</strain>
        <strain evidence="23">SULB</strain>
    </source>
</reference>
<dbReference type="InterPro" id="IPR036901">
    <property type="entry name" value="Asp/Orn_carbamoylTrfase_sf"/>
</dbReference>
<feature type="binding site" evidence="7">
    <location>
        <position position="51"/>
    </location>
    <ligand>
        <name>carbamoyl phosphate</name>
        <dbReference type="ChEBI" id="CHEBI:58228"/>
    </ligand>
</feature>
<dbReference type="EMBL" id="CP011055">
    <property type="protein sequence ID" value="AKA73955.1"/>
    <property type="molecule type" value="Genomic_DNA"/>
</dbReference>
<dbReference type="NCBIfam" id="TIGR00670">
    <property type="entry name" value="asp_carb_tr"/>
    <property type="match status" value="1"/>
</dbReference>
<evidence type="ECO:0000256" key="6">
    <source>
        <dbReference type="ARBA" id="ARBA00048859"/>
    </source>
</evidence>
<dbReference type="GO" id="GO:0006207">
    <property type="term" value="P:'de novo' pyrimidine nucleobase biosynthetic process"/>
    <property type="evidence" value="ECO:0007669"/>
    <property type="project" value="InterPro"/>
</dbReference>
<evidence type="ECO:0000259" key="8">
    <source>
        <dbReference type="Pfam" id="PF00185"/>
    </source>
</evidence>
<dbReference type="EMBL" id="CP033238">
    <property type="protein sequence ID" value="AZF76296.1"/>
    <property type="molecule type" value="Genomic_DNA"/>
</dbReference>
<dbReference type="Proteomes" id="UP000033085">
    <property type="component" value="Chromosome"/>
</dbReference>
<evidence type="ECO:0000313" key="16">
    <source>
        <dbReference type="EMBL" id="AZF76296.1"/>
    </source>
</evidence>
<protein>
    <recommendedName>
        <fullName evidence="7">Aspartate carbamoyltransferase</fullName>
        <ecNumber evidence="7">2.1.3.2</ecNumber>
    </recommendedName>
    <alternativeName>
        <fullName evidence="7">Aspartate transcarbamylase</fullName>
        <shortName evidence="7">ATCase</shortName>
    </alternativeName>
</protein>
<dbReference type="FunFam" id="3.40.50.1370:FF:000021">
    <property type="entry name" value="Aspartate carbamoyltransferase"/>
    <property type="match status" value="1"/>
</dbReference>
<dbReference type="SUPFAM" id="SSF53671">
    <property type="entry name" value="Aspartate/ornithine carbamoyltransferase"/>
    <property type="match status" value="1"/>
</dbReference>
<dbReference type="EMBL" id="CP033237">
    <property type="protein sequence ID" value="AZF73672.1"/>
    <property type="molecule type" value="Genomic_DNA"/>
</dbReference>
<evidence type="ECO:0000313" key="27">
    <source>
        <dbReference type="Proteomes" id="UP000269431"/>
    </source>
</evidence>
<dbReference type="EMBL" id="CP050869">
    <property type="protein sequence ID" value="QPG50894.1"/>
    <property type="molecule type" value="Genomic_DNA"/>
</dbReference>
<dbReference type="EMBL" id="CP033241">
    <property type="protein sequence ID" value="AZF84085.1"/>
    <property type="molecule type" value="Genomic_DNA"/>
</dbReference>
<evidence type="ECO:0000313" key="20">
    <source>
        <dbReference type="EMBL" id="QPG50894.1"/>
    </source>
</evidence>
<dbReference type="GO" id="GO:0016597">
    <property type="term" value="F:amino acid binding"/>
    <property type="evidence" value="ECO:0007669"/>
    <property type="project" value="InterPro"/>
</dbReference>
<dbReference type="GO" id="GO:0006520">
    <property type="term" value="P:amino acid metabolic process"/>
    <property type="evidence" value="ECO:0007669"/>
    <property type="project" value="InterPro"/>
</dbReference>
<reference evidence="20 33" key="6">
    <citation type="journal article" date="2020" name="Nat. Commun.">
        <title>The structures of two archaeal type IV pili illuminate evolutionary relationships.</title>
        <authorList>
            <person name="Wang F."/>
            <person name="Baquero D.P."/>
            <person name="Su Z."/>
            <person name="Beltran L.C."/>
            <person name="Prangishvili D."/>
            <person name="Krupovic M."/>
            <person name="Egelman E.H."/>
        </authorList>
    </citation>
    <scope>NUCLEOTIDE SEQUENCE [LARGE SCALE GENOMIC DNA]</scope>
    <source>
        <strain evidence="20 33">POZ149</strain>
    </source>
</reference>
<dbReference type="SMR" id="A0A0E3K882"/>
<name>A0A0E3K882_SACSO</name>
<feature type="binding site" evidence="7">
    <location>
        <position position="52"/>
    </location>
    <ligand>
        <name>carbamoyl phosphate</name>
        <dbReference type="ChEBI" id="CHEBI:58228"/>
    </ligand>
</feature>
<dbReference type="OMA" id="VLIMHPG"/>
<evidence type="ECO:0000313" key="22">
    <source>
        <dbReference type="Proteomes" id="UP000033057"/>
    </source>
</evidence>
<dbReference type="OrthoDB" id="7792at2157"/>
<evidence type="ECO:0000313" key="18">
    <source>
        <dbReference type="EMBL" id="AZF81509.1"/>
    </source>
</evidence>
<dbReference type="Proteomes" id="UP000594632">
    <property type="component" value="Chromosome"/>
</dbReference>
<dbReference type="GO" id="GO:0004070">
    <property type="term" value="F:aspartate carbamoyltransferase activity"/>
    <property type="evidence" value="ECO:0007669"/>
    <property type="project" value="UniProtKB-UniRule"/>
</dbReference>
<evidence type="ECO:0000313" key="15">
    <source>
        <dbReference type="EMBL" id="AZF73672.1"/>
    </source>
</evidence>
<dbReference type="Proteomes" id="UP000273194">
    <property type="component" value="Chromosome"/>
</dbReference>
<dbReference type="InterPro" id="IPR006131">
    <property type="entry name" value="Asp_carbamoyltransf_Asp/Orn-bd"/>
</dbReference>
<dbReference type="EMBL" id="CP033236">
    <property type="protein sequence ID" value="AZF71052.1"/>
    <property type="molecule type" value="Genomic_DNA"/>
</dbReference>
<dbReference type="InterPro" id="IPR002082">
    <property type="entry name" value="Asp_carbamoyltransf"/>
</dbReference>
<dbReference type="Proteomes" id="UP000273443">
    <property type="component" value="Chromosome"/>
</dbReference>
<evidence type="ECO:0000313" key="12">
    <source>
        <dbReference type="EMBL" id="AKA79346.1"/>
    </source>
</evidence>
<feature type="binding site" evidence="7">
    <location>
        <position position="221"/>
    </location>
    <ligand>
        <name>L-aspartate</name>
        <dbReference type="ChEBI" id="CHEBI:29991"/>
    </ligand>
</feature>
<dbReference type="EMBL" id="CP011056">
    <property type="protein sequence ID" value="AKA76652.1"/>
    <property type="molecule type" value="Genomic_DNA"/>
</dbReference>
<dbReference type="PRINTS" id="PR00101">
    <property type="entry name" value="ATCASE"/>
</dbReference>
<proteinExistence type="inferred from homology"/>
<gene>
    <name evidence="7 10" type="primary">pyrB</name>
    <name evidence="20" type="ORF">HFC64_14700</name>
    <name evidence="21" type="ORF">SSOP1_0609</name>
    <name evidence="12" type="ORF">SULA_1706</name>
    <name evidence="10" type="ORF">SULB_1707</name>
    <name evidence="11" type="ORF">SULC_1705</name>
    <name evidence="13" type="ORF">SULG_08555</name>
    <name evidence="14" type="ORF">SULH_08555</name>
    <name evidence="15" type="ORF">SULI_08555</name>
    <name evidence="16" type="ORF">SULM_08555</name>
    <name evidence="17" type="ORF">SULN_08555</name>
    <name evidence="18" type="ORF">SULO_08565</name>
    <name evidence="19" type="ORF">SULZ_08480</name>
</gene>
<evidence type="ECO:0000256" key="3">
    <source>
        <dbReference type="ARBA" id="ARBA00022679"/>
    </source>
</evidence>
<reference evidence="21" key="2">
    <citation type="submission" date="2016-04" db="EMBL/GenBank/DDBJ databases">
        <authorList>
            <person name="Evans L.H."/>
            <person name="Alamgir A."/>
            <person name="Owens N."/>
            <person name="Weber N.D."/>
            <person name="Virtaneva K."/>
            <person name="Barbian K."/>
            <person name="Babar A."/>
            <person name="Rosenke K."/>
        </authorList>
    </citation>
    <scope>NUCLEOTIDE SEQUENCE</scope>
    <source>
        <strain evidence="21">P1</strain>
    </source>
</reference>
<keyword evidence="4 7" id="KW-0665">Pyrimidine biosynthesis</keyword>
<evidence type="ECO:0000313" key="11">
    <source>
        <dbReference type="EMBL" id="AKA76652.1"/>
    </source>
</evidence>
<dbReference type="PATRIC" id="fig|2287.6.peg.1766"/>
<dbReference type="PROSITE" id="PS00097">
    <property type="entry name" value="CARBAMOYLTRANSFERASE"/>
    <property type="match status" value="1"/>
</dbReference>
<dbReference type="Proteomes" id="UP000267993">
    <property type="component" value="Chromosome"/>
</dbReference>
<dbReference type="GO" id="GO:0044205">
    <property type="term" value="P:'de novo' UMP biosynthetic process"/>
    <property type="evidence" value="ECO:0007669"/>
    <property type="project" value="UniProtKB-UniRule"/>
</dbReference>
<evidence type="ECO:0000313" key="32">
    <source>
        <dbReference type="Proteomes" id="UP000282269"/>
    </source>
</evidence>
<evidence type="ECO:0000313" key="17">
    <source>
        <dbReference type="EMBL" id="AZF78905.1"/>
    </source>
</evidence>